<dbReference type="InterPro" id="IPR009159">
    <property type="entry name" value="Dhfr_type_II"/>
</dbReference>
<protein>
    <submittedName>
        <fullName evidence="1">Uncharacterized protein</fullName>
    </submittedName>
</protein>
<dbReference type="Proteomes" id="UP001595377">
    <property type="component" value="Unassembled WGS sequence"/>
</dbReference>
<dbReference type="RefSeq" id="WP_257317870.1">
    <property type="nucleotide sequence ID" value="NZ_JANFDG010000035.1"/>
</dbReference>
<evidence type="ECO:0000313" key="1">
    <source>
        <dbReference type="EMBL" id="MFC3072404.1"/>
    </source>
</evidence>
<name>A0ABV7DBW8_9HYPH</name>
<sequence length="197" mass="21310">MQVTEEMIERAQLAADALNVMIPAKAMRAALTAAFVDVPAGEPRKFKMGERVRKHSGSWWEGSVVGFYSTSQTPAGYCVQLDTVENGPVQIYPESALELSGPKSPPISREGEDSAEAFARIVAARKAYVDATETYNTRLALVNSERAKGNWSMRVDDEARAMWDAQSAFIKAAQDETDAALAATRSGSVTTQKGCAE</sequence>
<dbReference type="InterPro" id="IPR008990">
    <property type="entry name" value="Elect_transpt_acc-like_dom_sf"/>
</dbReference>
<reference evidence="2" key="1">
    <citation type="journal article" date="2019" name="Int. J. Syst. Evol. Microbiol.">
        <title>The Global Catalogue of Microorganisms (GCM) 10K type strain sequencing project: providing services to taxonomists for standard genome sequencing and annotation.</title>
        <authorList>
            <consortium name="The Broad Institute Genomics Platform"/>
            <consortium name="The Broad Institute Genome Sequencing Center for Infectious Disease"/>
            <person name="Wu L."/>
            <person name="Ma J."/>
        </authorList>
    </citation>
    <scope>NUCLEOTIDE SEQUENCE [LARGE SCALE GENOMIC DNA]</scope>
    <source>
        <strain evidence="2">KCTC 52677</strain>
    </source>
</reference>
<organism evidence="1 2">
    <name type="scientific">Shinella pollutisoli</name>
    <dbReference type="NCBI Taxonomy" id="2250594"/>
    <lineage>
        <taxon>Bacteria</taxon>
        <taxon>Pseudomonadati</taxon>
        <taxon>Pseudomonadota</taxon>
        <taxon>Alphaproteobacteria</taxon>
        <taxon>Hyphomicrobiales</taxon>
        <taxon>Rhizobiaceae</taxon>
        <taxon>Shinella</taxon>
    </lineage>
</organism>
<gene>
    <name evidence="1" type="ORF">ACFOHH_04720</name>
</gene>
<keyword evidence="2" id="KW-1185">Reference proteome</keyword>
<proteinExistence type="predicted"/>
<dbReference type="Gene3D" id="2.30.30.60">
    <property type="match status" value="1"/>
</dbReference>
<comment type="caution">
    <text evidence="1">The sequence shown here is derived from an EMBL/GenBank/DDBJ whole genome shotgun (WGS) entry which is preliminary data.</text>
</comment>
<dbReference type="InterPro" id="IPR023408">
    <property type="entry name" value="MscS_beta-dom_sf"/>
</dbReference>
<evidence type="ECO:0000313" key="2">
    <source>
        <dbReference type="Proteomes" id="UP001595377"/>
    </source>
</evidence>
<dbReference type="SUPFAM" id="SSF50090">
    <property type="entry name" value="Electron transport accessory proteins"/>
    <property type="match status" value="1"/>
</dbReference>
<dbReference type="EMBL" id="JBHRSP010000006">
    <property type="protein sequence ID" value="MFC3072404.1"/>
    <property type="molecule type" value="Genomic_DNA"/>
</dbReference>
<accession>A0ABV7DBW8</accession>
<dbReference type="Pfam" id="PF06442">
    <property type="entry name" value="DHFR_2"/>
    <property type="match status" value="1"/>
</dbReference>